<keyword evidence="1" id="KW-0472">Membrane</keyword>
<evidence type="ECO:0000256" key="1">
    <source>
        <dbReference type="SAM" id="Phobius"/>
    </source>
</evidence>
<evidence type="ECO:0000313" key="2">
    <source>
        <dbReference type="EMBL" id="VEB62085.1"/>
    </source>
</evidence>
<dbReference type="Proteomes" id="UP000269208">
    <property type="component" value="Chromosome"/>
</dbReference>
<feature type="transmembrane region" description="Helical" evidence="1">
    <location>
        <begin position="21"/>
        <end position="42"/>
    </location>
</feature>
<dbReference type="AlphaFoldDB" id="A0A447U7L9"/>
<dbReference type="EMBL" id="LR134190">
    <property type="protein sequence ID" value="VEB62085.1"/>
    <property type="molecule type" value="Genomic_DNA"/>
</dbReference>
<gene>
    <name evidence="2" type="primary">citB_2</name>
    <name evidence="2" type="ORF">NCTC6754_07467</name>
</gene>
<proteinExistence type="predicted"/>
<evidence type="ECO:0000313" key="3">
    <source>
        <dbReference type="Proteomes" id="UP000269208"/>
    </source>
</evidence>
<keyword evidence="1" id="KW-0812">Transmembrane</keyword>
<protein>
    <submittedName>
        <fullName evidence="2">Citrate utilization protein B</fullName>
    </submittedName>
</protein>
<sequence length="58" mass="6120">MAQARLETYQQYAQPAAFGALYRRAGITVALALIVGLTLFFITGDGAERVADSSAAGR</sequence>
<name>A0A447U7L9_SALET</name>
<reference evidence="2 3" key="1">
    <citation type="submission" date="2018-12" db="EMBL/GenBank/DDBJ databases">
        <authorList>
            <consortium name="Pathogen Informatics"/>
        </authorList>
    </citation>
    <scope>NUCLEOTIDE SEQUENCE [LARGE SCALE GENOMIC DNA]</scope>
    <source>
        <strain evidence="2 3">NCTC6754</strain>
    </source>
</reference>
<accession>A0A447U7L9</accession>
<organism evidence="2 3">
    <name type="scientific">Salmonella enterica I</name>
    <dbReference type="NCBI Taxonomy" id="59201"/>
    <lineage>
        <taxon>Bacteria</taxon>
        <taxon>Pseudomonadati</taxon>
        <taxon>Pseudomonadota</taxon>
        <taxon>Gammaproteobacteria</taxon>
        <taxon>Enterobacterales</taxon>
        <taxon>Enterobacteriaceae</taxon>
        <taxon>Salmonella</taxon>
    </lineage>
</organism>
<keyword evidence="1" id="KW-1133">Transmembrane helix</keyword>